<dbReference type="AlphaFoldDB" id="A0A1G6UT90"/>
<proteinExistence type="predicted"/>
<dbReference type="SUPFAM" id="SSF55486">
    <property type="entry name" value="Metalloproteases ('zincins'), catalytic domain"/>
    <property type="match status" value="1"/>
</dbReference>
<reference evidence="3" key="1">
    <citation type="submission" date="2016-10" db="EMBL/GenBank/DDBJ databases">
        <authorList>
            <person name="Varghese N."/>
            <person name="Submissions S."/>
        </authorList>
    </citation>
    <scope>NUCLEOTIDE SEQUENCE [LARGE SCALE GENOMIC DNA]</scope>
    <source>
        <strain evidence="3">DSM 23095</strain>
    </source>
</reference>
<name>A0A1G6UT90_9BACT</name>
<dbReference type="STRING" id="686796.SAMN04488104_103026"/>
<accession>A0A1G6UT90</accession>
<dbReference type="GO" id="GO:0008237">
    <property type="term" value="F:metallopeptidase activity"/>
    <property type="evidence" value="ECO:0007669"/>
    <property type="project" value="InterPro"/>
</dbReference>
<dbReference type="InterPro" id="IPR024079">
    <property type="entry name" value="MetalloPept_cat_dom_sf"/>
</dbReference>
<dbReference type="Pfam" id="PF18885">
    <property type="entry name" value="DUF5648"/>
    <property type="match status" value="1"/>
</dbReference>
<dbReference type="InterPro" id="IPR024653">
    <property type="entry name" value="Peptidase_M10/M27/M57"/>
</dbReference>
<evidence type="ECO:0000313" key="3">
    <source>
        <dbReference type="Proteomes" id="UP000199060"/>
    </source>
</evidence>
<sequence>MKNKLFKICQRLAICSTVFIALWSCQEIEEAPSQVSSLETIEAFDPRKDKVLIEFLEKNDFSYKLIQKFGETYLIDEDIILRREDIEFAPKEVKKKGGISKENLHAYTSLVTSSPFNYRTIKIKFDSTIPTTSSYLNWRDATSEAISEYNKIRNLRLKFQIITSGTPDITITSQAPQGISWSQIPNVIASASWPTSGNPGNKIHINPTYYDQNNVTESIKKYNMAHEIGHTIGFRHTNYINLGESSSSLPANNIKGTGNSDPNSVMNGGTAQNSWIAFSYLDLLAMRTVYPYDSGEVPMYVYLKPSTGGFNWTRNWSTYQYGGSGYSYYGVNGYVFTYTFPGTVPLYKYKHNVTQVDYMSLDPNLGASFPGYVSEGIIGYVFTSPASNRMPIYEWYHPNKGFHFTTLTNDQVVQSGGWSGGGIAFYTVTLEWN</sequence>
<dbReference type="InterPro" id="IPR043708">
    <property type="entry name" value="DUF5648"/>
</dbReference>
<evidence type="ECO:0000259" key="1">
    <source>
        <dbReference type="Pfam" id="PF18885"/>
    </source>
</evidence>
<dbReference type="Proteomes" id="UP000199060">
    <property type="component" value="Unassembled WGS sequence"/>
</dbReference>
<dbReference type="Gene3D" id="3.40.390.10">
    <property type="entry name" value="Collagenase (Catalytic Domain)"/>
    <property type="match status" value="1"/>
</dbReference>
<feature type="domain" description="DUF5648" evidence="1">
    <location>
        <begin position="370"/>
        <end position="427"/>
    </location>
</feature>
<evidence type="ECO:0000313" key="2">
    <source>
        <dbReference type="EMBL" id="SDD44513.1"/>
    </source>
</evidence>
<protein>
    <submittedName>
        <fullName evidence="2">Dual-action HEIGH metallo-peptidase</fullName>
    </submittedName>
</protein>
<dbReference type="Pfam" id="PF12388">
    <property type="entry name" value="Peptidase_M57"/>
    <property type="match status" value="1"/>
</dbReference>
<gene>
    <name evidence="2" type="ORF">SAMN04488104_103026</name>
</gene>
<dbReference type="RefSeq" id="WP_087940210.1">
    <property type="nucleotide sequence ID" value="NZ_FNAC01000030.1"/>
</dbReference>
<dbReference type="EMBL" id="FNAC01000030">
    <property type="protein sequence ID" value="SDD44513.1"/>
    <property type="molecule type" value="Genomic_DNA"/>
</dbReference>
<keyword evidence="3" id="KW-1185">Reference proteome</keyword>
<organism evidence="2 3">
    <name type="scientific">Algoriphagus faecimaris</name>
    <dbReference type="NCBI Taxonomy" id="686796"/>
    <lineage>
        <taxon>Bacteria</taxon>
        <taxon>Pseudomonadati</taxon>
        <taxon>Bacteroidota</taxon>
        <taxon>Cytophagia</taxon>
        <taxon>Cytophagales</taxon>
        <taxon>Cyclobacteriaceae</taxon>
        <taxon>Algoriphagus</taxon>
    </lineage>
</organism>
<dbReference type="OrthoDB" id="785995at2"/>